<evidence type="ECO:0000256" key="3">
    <source>
        <dbReference type="ARBA" id="ARBA00023125"/>
    </source>
</evidence>
<evidence type="ECO:0000256" key="4">
    <source>
        <dbReference type="ARBA" id="ARBA00023163"/>
    </source>
</evidence>
<dbReference type="CDD" id="cd14702">
    <property type="entry name" value="bZIP_plant_GBF1"/>
    <property type="match status" value="1"/>
</dbReference>
<dbReference type="GO" id="GO:0005634">
    <property type="term" value="C:nucleus"/>
    <property type="evidence" value="ECO:0007669"/>
    <property type="project" value="UniProtKB-SubCell"/>
</dbReference>
<dbReference type="EnsemblPlants" id="Kaladp0040s0211.1.v1.1">
    <property type="protein sequence ID" value="Kaladp0040s0211.1.v1.1.CDS.1"/>
    <property type="gene ID" value="Kaladp0040s0211.v1.1"/>
</dbReference>
<accession>A0A7N0TMJ8</accession>
<feature type="coiled-coil region" evidence="6">
    <location>
        <begin position="100"/>
        <end position="134"/>
    </location>
</feature>
<protein>
    <recommendedName>
        <fullName evidence="8">BZIP domain-containing protein</fullName>
    </recommendedName>
</protein>
<comment type="subcellular location">
    <subcellularLocation>
        <location evidence="1">Nucleus</location>
    </subcellularLocation>
</comment>
<reference evidence="9" key="1">
    <citation type="submission" date="2021-01" db="UniProtKB">
        <authorList>
            <consortium name="EnsemblPlants"/>
        </authorList>
    </citation>
    <scope>IDENTIFICATION</scope>
</reference>
<dbReference type="Gramene" id="Kaladp0040s0211.1.v1.1">
    <property type="protein sequence ID" value="Kaladp0040s0211.1.v1.1.CDS.1"/>
    <property type="gene ID" value="Kaladp0040s0211.v1.1"/>
</dbReference>
<evidence type="ECO:0000313" key="9">
    <source>
        <dbReference type="EnsemblPlants" id="Kaladp0040s0211.1.v1.1.CDS.1"/>
    </source>
</evidence>
<dbReference type="Pfam" id="PF00170">
    <property type="entry name" value="bZIP_1"/>
    <property type="match status" value="1"/>
</dbReference>
<name>A0A7N0TMJ8_KALFE</name>
<dbReference type="SMART" id="SM00338">
    <property type="entry name" value="BRLZ"/>
    <property type="match status" value="1"/>
</dbReference>
<dbReference type="FunFam" id="1.20.5.170:FF:000020">
    <property type="entry name" value="BZIP transcription factor"/>
    <property type="match status" value="1"/>
</dbReference>
<keyword evidence="6" id="KW-0175">Coiled coil</keyword>
<organism evidence="9 10">
    <name type="scientific">Kalanchoe fedtschenkoi</name>
    <name type="common">Lavender scallops</name>
    <name type="synonym">South American air plant</name>
    <dbReference type="NCBI Taxonomy" id="63787"/>
    <lineage>
        <taxon>Eukaryota</taxon>
        <taxon>Viridiplantae</taxon>
        <taxon>Streptophyta</taxon>
        <taxon>Embryophyta</taxon>
        <taxon>Tracheophyta</taxon>
        <taxon>Spermatophyta</taxon>
        <taxon>Magnoliopsida</taxon>
        <taxon>eudicotyledons</taxon>
        <taxon>Gunneridae</taxon>
        <taxon>Pentapetalae</taxon>
        <taxon>Saxifragales</taxon>
        <taxon>Crassulaceae</taxon>
        <taxon>Kalanchoe</taxon>
    </lineage>
</organism>
<proteinExistence type="predicted"/>
<evidence type="ECO:0000313" key="10">
    <source>
        <dbReference type="Proteomes" id="UP000594263"/>
    </source>
</evidence>
<evidence type="ECO:0000256" key="6">
    <source>
        <dbReference type="SAM" id="Coils"/>
    </source>
</evidence>
<dbReference type="Gene3D" id="1.20.5.170">
    <property type="match status" value="1"/>
</dbReference>
<dbReference type="PANTHER" id="PTHR45764:SF21">
    <property type="entry name" value="OS03G0770000 PROTEIN"/>
    <property type="match status" value="1"/>
</dbReference>
<evidence type="ECO:0000256" key="7">
    <source>
        <dbReference type="SAM" id="MobiDB-lite"/>
    </source>
</evidence>
<evidence type="ECO:0000256" key="2">
    <source>
        <dbReference type="ARBA" id="ARBA00023015"/>
    </source>
</evidence>
<dbReference type="InterPro" id="IPR046347">
    <property type="entry name" value="bZIP_sf"/>
</dbReference>
<evidence type="ECO:0000256" key="5">
    <source>
        <dbReference type="ARBA" id="ARBA00023242"/>
    </source>
</evidence>
<evidence type="ECO:0000256" key="1">
    <source>
        <dbReference type="ARBA" id="ARBA00004123"/>
    </source>
</evidence>
<dbReference type="GO" id="GO:0000976">
    <property type="term" value="F:transcription cis-regulatory region binding"/>
    <property type="evidence" value="ECO:0007669"/>
    <property type="project" value="TreeGrafter"/>
</dbReference>
<dbReference type="GO" id="GO:0045893">
    <property type="term" value="P:positive regulation of DNA-templated transcription"/>
    <property type="evidence" value="ECO:0007669"/>
    <property type="project" value="TreeGrafter"/>
</dbReference>
<feature type="domain" description="BZIP" evidence="8">
    <location>
        <begin position="89"/>
        <end position="135"/>
    </location>
</feature>
<feature type="compositionally biased region" description="Polar residues" evidence="7">
    <location>
        <begin position="45"/>
        <end position="73"/>
    </location>
</feature>
<dbReference type="Proteomes" id="UP000594263">
    <property type="component" value="Unplaced"/>
</dbReference>
<dbReference type="GO" id="GO:0003700">
    <property type="term" value="F:DNA-binding transcription factor activity"/>
    <property type="evidence" value="ECO:0007669"/>
    <property type="project" value="InterPro"/>
</dbReference>
<keyword evidence="5" id="KW-0539">Nucleus</keyword>
<keyword evidence="10" id="KW-1185">Reference proteome</keyword>
<dbReference type="PANTHER" id="PTHR45764">
    <property type="entry name" value="BZIP TRANSCRIPTION FACTOR 44"/>
    <property type="match status" value="1"/>
</dbReference>
<keyword evidence="3" id="KW-0238">DNA-binding</keyword>
<dbReference type="PROSITE" id="PS00036">
    <property type="entry name" value="BZIP_BASIC"/>
    <property type="match status" value="1"/>
</dbReference>
<dbReference type="GO" id="GO:0046982">
    <property type="term" value="F:protein heterodimerization activity"/>
    <property type="evidence" value="ECO:0007669"/>
    <property type="project" value="UniProtKB-ARBA"/>
</dbReference>
<sequence length="210" mass="24479">MLSAAAPARSESQADPKFGFSDSEFDSWDFYFHDLVFEPEPICSNPMSTESNQNSPNSIELNQGSPVSPESNQIWFKPVEPTNEPGALDDRKVKRMKSNRESARRSRMRKQQHLDNLRNQVNRLNLTNRELSDRLRFVLFNGKIVRSENQRLRTEHTLLRHRLIQLQNLMIFRGVQRMNNHNNNTISSNYFDNLGGYEQTMINEPTRLIA</sequence>
<dbReference type="InterPro" id="IPR004827">
    <property type="entry name" value="bZIP"/>
</dbReference>
<keyword evidence="2" id="KW-0805">Transcription regulation</keyword>
<dbReference type="PROSITE" id="PS50217">
    <property type="entry name" value="BZIP"/>
    <property type="match status" value="1"/>
</dbReference>
<feature type="region of interest" description="Disordered" evidence="7">
    <location>
        <begin position="43"/>
        <end position="73"/>
    </location>
</feature>
<keyword evidence="4" id="KW-0804">Transcription</keyword>
<evidence type="ECO:0000259" key="8">
    <source>
        <dbReference type="PROSITE" id="PS50217"/>
    </source>
</evidence>
<dbReference type="SUPFAM" id="SSF57959">
    <property type="entry name" value="Leucine zipper domain"/>
    <property type="match status" value="1"/>
</dbReference>
<dbReference type="InterPro" id="IPR045314">
    <property type="entry name" value="bZIP_plant_GBF1"/>
</dbReference>
<dbReference type="AlphaFoldDB" id="A0A7N0TMJ8"/>